<gene>
    <name evidence="1" type="ORF">BLNAU_3186</name>
</gene>
<proteinExistence type="predicted"/>
<dbReference type="EMBL" id="JARBJD010000014">
    <property type="protein sequence ID" value="KAK2961749.1"/>
    <property type="molecule type" value="Genomic_DNA"/>
</dbReference>
<evidence type="ECO:0000313" key="1">
    <source>
        <dbReference type="EMBL" id="KAK2961749.1"/>
    </source>
</evidence>
<organism evidence="1 2">
    <name type="scientific">Blattamonas nauphoetae</name>
    <dbReference type="NCBI Taxonomy" id="2049346"/>
    <lineage>
        <taxon>Eukaryota</taxon>
        <taxon>Metamonada</taxon>
        <taxon>Preaxostyla</taxon>
        <taxon>Oxymonadida</taxon>
        <taxon>Blattamonas</taxon>
    </lineage>
</organism>
<reference evidence="1 2" key="1">
    <citation type="journal article" date="2022" name="bioRxiv">
        <title>Genomics of Preaxostyla Flagellates Illuminates Evolutionary Transitions and the Path Towards Mitochondrial Loss.</title>
        <authorList>
            <person name="Novak L.V.F."/>
            <person name="Treitli S.C."/>
            <person name="Pyrih J."/>
            <person name="Halakuc P."/>
            <person name="Pipaliya S.V."/>
            <person name="Vacek V."/>
            <person name="Brzon O."/>
            <person name="Soukal P."/>
            <person name="Eme L."/>
            <person name="Dacks J.B."/>
            <person name="Karnkowska A."/>
            <person name="Elias M."/>
            <person name="Hampl V."/>
        </authorList>
    </citation>
    <scope>NUCLEOTIDE SEQUENCE [LARGE SCALE GENOMIC DNA]</scope>
    <source>
        <strain evidence="1">NAU3</strain>
        <tissue evidence="1">Gut</tissue>
    </source>
</reference>
<name>A0ABQ9YDE0_9EUKA</name>
<evidence type="ECO:0000313" key="2">
    <source>
        <dbReference type="Proteomes" id="UP001281761"/>
    </source>
</evidence>
<comment type="caution">
    <text evidence="1">The sequence shown here is derived from an EMBL/GenBank/DDBJ whole genome shotgun (WGS) entry which is preliminary data.</text>
</comment>
<sequence length="160" mass="17706">MNTVLSPPNKQLHTSPFFELIPRQTVWDQHFSAVVHSLQQVSEQTQPILAVLQLAHHTIGGARQAGFARPVAVASGTNALGRHSSDQYTLSHLGGFEARPPRRRVEQTNSPSSVITQPAVTTSGVIEQGMQLLEQLEKRILFHLSPLLFHNIILKQIVLD</sequence>
<accession>A0ABQ9YDE0</accession>
<dbReference type="Proteomes" id="UP001281761">
    <property type="component" value="Unassembled WGS sequence"/>
</dbReference>
<keyword evidence="2" id="KW-1185">Reference proteome</keyword>
<protein>
    <submittedName>
        <fullName evidence="1">Uncharacterized protein</fullName>
    </submittedName>
</protein>